<dbReference type="SUPFAM" id="SSF55811">
    <property type="entry name" value="Nudix"/>
    <property type="match status" value="1"/>
</dbReference>
<evidence type="ECO:0000256" key="1">
    <source>
        <dbReference type="ARBA" id="ARBA00001946"/>
    </source>
</evidence>
<evidence type="ECO:0000256" key="2">
    <source>
        <dbReference type="ARBA" id="ARBA00022801"/>
    </source>
</evidence>
<evidence type="ECO:0000313" key="4">
    <source>
        <dbReference type="EMBL" id="UQF79854.1"/>
    </source>
</evidence>
<dbReference type="InterPro" id="IPR000086">
    <property type="entry name" value="NUDIX_hydrolase_dom"/>
</dbReference>
<keyword evidence="2" id="KW-0378">Hydrolase</keyword>
<comment type="cofactor">
    <cofactor evidence="1">
        <name>Mg(2+)</name>
        <dbReference type="ChEBI" id="CHEBI:18420"/>
    </cofactor>
</comment>
<dbReference type="RefSeq" id="WP_005986498.1">
    <property type="nucleotide sequence ID" value="NZ_PNHV01000004.1"/>
</dbReference>
<protein>
    <submittedName>
        <fullName evidence="4">NUDIX domain-containing protein</fullName>
    </submittedName>
</protein>
<dbReference type="PROSITE" id="PS51462">
    <property type="entry name" value="NUDIX"/>
    <property type="match status" value="1"/>
</dbReference>
<evidence type="ECO:0000259" key="3">
    <source>
        <dbReference type="PROSITE" id="PS51462"/>
    </source>
</evidence>
<proteinExistence type="predicted"/>
<feature type="domain" description="Nudix hydrolase" evidence="3">
    <location>
        <begin position="19"/>
        <end position="153"/>
    </location>
</feature>
<dbReference type="PANTHER" id="PTHR43046">
    <property type="entry name" value="GDP-MANNOSE MANNOSYL HYDROLASE"/>
    <property type="match status" value="1"/>
</dbReference>
<dbReference type="KEGG" id="agh:M3I41_00805"/>
<dbReference type="PANTHER" id="PTHR43046:SF16">
    <property type="entry name" value="ADP-RIBOSE PYROPHOSPHATASE YJHB-RELATED"/>
    <property type="match status" value="1"/>
</dbReference>
<evidence type="ECO:0000313" key="5">
    <source>
        <dbReference type="Proteomes" id="UP000830236"/>
    </source>
</evidence>
<dbReference type="Proteomes" id="UP000830236">
    <property type="component" value="Chromosome"/>
</dbReference>
<dbReference type="AlphaFoldDB" id="A0A2N6V2A9"/>
<dbReference type="EMBL" id="CP097095">
    <property type="protein sequence ID" value="UQF79854.1"/>
    <property type="molecule type" value="Genomic_DNA"/>
</dbReference>
<organism evidence="4 5">
    <name type="scientific">Actinomyces graevenitzii</name>
    <dbReference type="NCBI Taxonomy" id="55565"/>
    <lineage>
        <taxon>Bacteria</taxon>
        <taxon>Bacillati</taxon>
        <taxon>Actinomycetota</taxon>
        <taxon>Actinomycetes</taxon>
        <taxon>Actinomycetales</taxon>
        <taxon>Actinomycetaceae</taxon>
        <taxon>Actinomyces</taxon>
    </lineage>
</organism>
<dbReference type="Pfam" id="PF00293">
    <property type="entry name" value="NUDIX"/>
    <property type="match status" value="1"/>
</dbReference>
<accession>A0A2N6V2A9</accession>
<sequence length="165" mass="18053">MPVPNFITELRSSVGHRPLWLPGVCAVIFDDAGRVLLGQRADNGLWAEIRGIPDPGEQPVAALKREALEEAALEIEVDEVFLIDASDLVTYPNGDQASYMNLCFIAHAVSAEAAAGAHINDDESVDMGWFEVDDLPSPLAPSARQRLELAQRYLADPQRRTFLGE</sequence>
<dbReference type="Gene3D" id="3.90.79.10">
    <property type="entry name" value="Nucleoside Triphosphate Pyrophosphohydrolase"/>
    <property type="match status" value="1"/>
</dbReference>
<dbReference type="GO" id="GO:0016787">
    <property type="term" value="F:hydrolase activity"/>
    <property type="evidence" value="ECO:0007669"/>
    <property type="project" value="UniProtKB-KW"/>
</dbReference>
<gene>
    <name evidence="4" type="ORF">M3I41_00805</name>
</gene>
<name>A0A2N6V2A9_9ACTO</name>
<dbReference type="CDD" id="cd18879">
    <property type="entry name" value="NUDIX_Hydrolase"/>
    <property type="match status" value="1"/>
</dbReference>
<reference evidence="4" key="1">
    <citation type="submission" date="2022-05" db="EMBL/GenBank/DDBJ databases">
        <title>Using nanopore sequencing to obtain complete genomes from saliva samples.</title>
        <authorList>
            <person name="Baker J.L."/>
        </authorList>
    </citation>
    <scope>NUCLEOTIDE SEQUENCE</scope>
    <source>
        <strain evidence="4">JCVI-JB-Ag32</strain>
    </source>
</reference>
<dbReference type="InterPro" id="IPR015797">
    <property type="entry name" value="NUDIX_hydrolase-like_dom_sf"/>
</dbReference>